<dbReference type="STRING" id="92487.SAMN02745130_01282"/>
<evidence type="ECO:0000256" key="2">
    <source>
        <dbReference type="SAM" id="SignalP"/>
    </source>
</evidence>
<feature type="signal peptide" evidence="2">
    <location>
        <begin position="1"/>
        <end position="23"/>
    </location>
</feature>
<gene>
    <name evidence="3" type="ORF">SAMN02745130_01282</name>
</gene>
<reference evidence="4" key="1">
    <citation type="submission" date="2017-02" db="EMBL/GenBank/DDBJ databases">
        <authorList>
            <person name="Varghese N."/>
            <person name="Submissions S."/>
        </authorList>
    </citation>
    <scope>NUCLEOTIDE SEQUENCE [LARGE SCALE GENOMIC DNA]</scope>
    <source>
        <strain evidence="4">ATCC 49788</strain>
    </source>
</reference>
<evidence type="ECO:0000313" key="3">
    <source>
        <dbReference type="EMBL" id="SKA73796.1"/>
    </source>
</evidence>
<feature type="chain" id="PRO_5010565221" evidence="2">
    <location>
        <begin position="24"/>
        <end position="101"/>
    </location>
</feature>
<dbReference type="EMBL" id="FUYB01000004">
    <property type="protein sequence ID" value="SKA73796.1"/>
    <property type="molecule type" value="Genomic_DNA"/>
</dbReference>
<dbReference type="AlphaFoldDB" id="A0A1T4W953"/>
<keyword evidence="4" id="KW-1185">Reference proteome</keyword>
<dbReference type="OrthoDB" id="9964949at2"/>
<dbReference type="Proteomes" id="UP000190460">
    <property type="component" value="Unassembled WGS sequence"/>
</dbReference>
<name>A0A1T4W953_9GAMM</name>
<feature type="compositionally biased region" description="Polar residues" evidence="1">
    <location>
        <begin position="83"/>
        <end position="101"/>
    </location>
</feature>
<dbReference type="RefSeq" id="WP_078921752.1">
    <property type="nucleotide sequence ID" value="NZ_FUYB01000004.1"/>
</dbReference>
<feature type="region of interest" description="Disordered" evidence="1">
    <location>
        <begin position="74"/>
        <end position="101"/>
    </location>
</feature>
<sequence>MKKILSLAIFGSSLLIASTGALASQCATGYSGYHRPAPTRAAVVHYQRQNHRVVNYRNQCVRVDGRVTRAERNCLSNRHYRPTQYQHPHQRRSQSGGYSHH</sequence>
<protein>
    <submittedName>
        <fullName evidence="3">Uncharacterized protein</fullName>
    </submittedName>
</protein>
<organism evidence="3 4">
    <name type="scientific">Thiothrix eikelboomii</name>
    <dbReference type="NCBI Taxonomy" id="92487"/>
    <lineage>
        <taxon>Bacteria</taxon>
        <taxon>Pseudomonadati</taxon>
        <taxon>Pseudomonadota</taxon>
        <taxon>Gammaproteobacteria</taxon>
        <taxon>Thiotrichales</taxon>
        <taxon>Thiotrichaceae</taxon>
        <taxon>Thiothrix</taxon>
    </lineage>
</organism>
<keyword evidence="2" id="KW-0732">Signal</keyword>
<accession>A0A1T4W953</accession>
<evidence type="ECO:0000256" key="1">
    <source>
        <dbReference type="SAM" id="MobiDB-lite"/>
    </source>
</evidence>
<evidence type="ECO:0000313" key="4">
    <source>
        <dbReference type="Proteomes" id="UP000190460"/>
    </source>
</evidence>
<proteinExistence type="predicted"/>